<sequence length="44" mass="4845">MIVIGVYSFMDRVFAEQLIGKNAMVAVSVAYPIAFFNSGIAQFK</sequence>
<dbReference type="HOGENOM" id="CLU_3214358_0_0_9"/>
<reference evidence="1" key="1">
    <citation type="submission" date="2013-10" db="EMBL/GenBank/DDBJ databases">
        <title>Draft genome sequence of Clostridium botulinum type B strain Osaka05.</title>
        <authorList>
            <person name="Sakaguchi Y."/>
            <person name="Hosomi K."/>
            <person name="Uchiyama J."/>
            <person name="Ogura Y."/>
            <person name="Sakaguchi M."/>
            <person name="Kohda T."/>
            <person name="Mukamoto M."/>
            <person name="Misawa N."/>
            <person name="Matsuzaki S."/>
            <person name="Hayashi T."/>
            <person name="Kozaki S."/>
        </authorList>
    </citation>
    <scope>NUCLEOTIDE SEQUENCE</scope>
    <source>
        <strain evidence="1">Osaka05</strain>
    </source>
</reference>
<gene>
    <name evidence="1" type="ORF">CBO05C_1404</name>
</gene>
<proteinExistence type="predicted"/>
<name>A0A0S6U4X4_CLOBO</name>
<protein>
    <submittedName>
        <fullName evidence="1">MATE efflux family protein</fullName>
    </submittedName>
</protein>
<dbReference type="AlphaFoldDB" id="A0A0S6U4X4"/>
<dbReference type="Proteomes" id="UP000054164">
    <property type="component" value="Unassembled WGS sequence"/>
</dbReference>
<dbReference type="EMBL" id="DF384213">
    <property type="protein sequence ID" value="GAE01714.1"/>
    <property type="molecule type" value="Genomic_DNA"/>
</dbReference>
<organism evidence="1">
    <name type="scientific">Clostridium botulinum B str. Osaka05</name>
    <dbReference type="NCBI Taxonomy" id="1407017"/>
    <lineage>
        <taxon>Bacteria</taxon>
        <taxon>Bacillati</taxon>
        <taxon>Bacillota</taxon>
        <taxon>Clostridia</taxon>
        <taxon>Eubacteriales</taxon>
        <taxon>Clostridiaceae</taxon>
        <taxon>Clostridium</taxon>
    </lineage>
</organism>
<accession>A0A0S6U4X4</accession>
<evidence type="ECO:0000313" key="1">
    <source>
        <dbReference type="EMBL" id="GAE01714.1"/>
    </source>
</evidence>